<dbReference type="AlphaFoldDB" id="E1QWL9"/>
<sequence>MRVSITVNGLDIEASYRDEDIEGVFKPLVRHWSAAQRRLGGRYIVLMSAPPGSGKTTLSLCLAQLSHDMDGCVPIQAIGMDGYHYPNAYLDSHTYVEDGETITLRSRKGASFTYDVAGLRAKLADARGEHPTPWPEYSRVLHDAVPDAMEVTGDILLVEGNYFQIGEGAWAGIGELADETVYISAPMGLLRDRLVGRKLKGGSTQEEAEAWFERSDDKNVRRVLGGHVPADIELALGEDGGYTLTKGTELLVGDPHYERGAKGQRGHPLRPASPWSQLSDSN</sequence>
<dbReference type="KEGG" id="ols:Olsu_1419"/>
<proteinExistence type="predicted"/>
<dbReference type="Gene3D" id="3.40.50.300">
    <property type="entry name" value="P-loop containing nucleotide triphosphate hydrolases"/>
    <property type="match status" value="1"/>
</dbReference>
<evidence type="ECO:0000313" key="2">
    <source>
        <dbReference type="EMBL" id="ADK68522.1"/>
    </source>
</evidence>
<evidence type="ECO:0000256" key="1">
    <source>
        <dbReference type="SAM" id="MobiDB-lite"/>
    </source>
</evidence>
<dbReference type="STRING" id="633147.Olsu_1419"/>
<dbReference type="NCBIfam" id="NF006745">
    <property type="entry name" value="PRK09270.1-4"/>
    <property type="match status" value="1"/>
</dbReference>
<keyword evidence="3" id="KW-1185">Reference proteome</keyword>
<reference evidence="2 3" key="1">
    <citation type="journal article" date="2010" name="Stand. Genomic Sci.">
        <title>Complete genome sequence of Olsenella uli type strain (VPI D76D-27C).</title>
        <authorList>
            <person name="Goker M."/>
            <person name="Held B."/>
            <person name="Lucas S."/>
            <person name="Nolan M."/>
            <person name="Yasawong M."/>
            <person name="Glavina Del Rio T."/>
            <person name="Tice H."/>
            <person name="Cheng J.F."/>
            <person name="Bruce D."/>
            <person name="Detter J.C."/>
            <person name="Tapia R."/>
            <person name="Han C."/>
            <person name="Goodwin L."/>
            <person name="Pitluck S."/>
            <person name="Liolios K."/>
            <person name="Ivanova N."/>
            <person name="Mavromatis K."/>
            <person name="Mikhailova N."/>
            <person name="Pati A."/>
            <person name="Chen A."/>
            <person name="Palaniappan K."/>
            <person name="Land M."/>
            <person name="Hauser L."/>
            <person name="Chang Y.J."/>
            <person name="Jeffries C.D."/>
            <person name="Rohde M."/>
            <person name="Sikorski J."/>
            <person name="Pukall R."/>
            <person name="Woyke T."/>
            <person name="Bristow J."/>
            <person name="Eisen J.A."/>
            <person name="Markowitz V."/>
            <person name="Hugenholtz P."/>
            <person name="Kyrpides N.C."/>
            <person name="Klenk H.P."/>
            <person name="Lapidus A."/>
        </authorList>
    </citation>
    <scope>NUCLEOTIDE SEQUENCE [LARGE SCALE GENOMIC DNA]</scope>
    <source>
        <strain evidence="3">ATCC 49627 / DSM 7084 / CIP 109912 / JCM 12494 / NCIMB 702895 / VPI D76D-27C</strain>
    </source>
</reference>
<keyword evidence="2" id="KW-0808">Transferase</keyword>
<evidence type="ECO:0000313" key="3">
    <source>
        <dbReference type="Proteomes" id="UP000000333"/>
    </source>
</evidence>
<dbReference type="EMBL" id="CP002106">
    <property type="protein sequence ID" value="ADK68522.1"/>
    <property type="molecule type" value="Genomic_DNA"/>
</dbReference>
<dbReference type="eggNOG" id="COG1072">
    <property type="taxonomic scope" value="Bacteria"/>
</dbReference>
<accession>E1QWL9</accession>
<name>E1QWL9_OLSUV</name>
<dbReference type="HOGENOM" id="CLU_067202_2_0_11"/>
<organism evidence="2 3">
    <name type="scientific">Olsenella uli (strain ATCC 49627 / DSM 7084 / CCUG 31166 / CIP 109912 / JCM 12494 / LMG 11480 / NCIMB 702895 / VPI D76D-27C)</name>
    <name type="common">Lactobacillus uli</name>
    <dbReference type="NCBI Taxonomy" id="633147"/>
    <lineage>
        <taxon>Bacteria</taxon>
        <taxon>Bacillati</taxon>
        <taxon>Actinomycetota</taxon>
        <taxon>Coriobacteriia</taxon>
        <taxon>Coriobacteriales</taxon>
        <taxon>Atopobiaceae</taxon>
        <taxon>Olsenella</taxon>
    </lineage>
</organism>
<dbReference type="RefSeq" id="WP_013252274.1">
    <property type="nucleotide sequence ID" value="NC_014363.1"/>
</dbReference>
<dbReference type="GeneID" id="78513226"/>
<protein>
    <submittedName>
        <fullName evidence="2">Putative fructose transport system kinase</fullName>
    </submittedName>
</protein>
<dbReference type="Proteomes" id="UP000000333">
    <property type="component" value="Chromosome"/>
</dbReference>
<keyword evidence="2" id="KW-0418">Kinase</keyword>
<dbReference type="GO" id="GO:0016301">
    <property type="term" value="F:kinase activity"/>
    <property type="evidence" value="ECO:0007669"/>
    <property type="project" value="UniProtKB-KW"/>
</dbReference>
<gene>
    <name evidence="2" type="ordered locus">Olsu_1419</name>
</gene>
<dbReference type="InterPro" id="IPR027417">
    <property type="entry name" value="P-loop_NTPase"/>
</dbReference>
<dbReference type="SUPFAM" id="SSF52540">
    <property type="entry name" value="P-loop containing nucleoside triphosphate hydrolases"/>
    <property type="match status" value="1"/>
</dbReference>
<feature type="region of interest" description="Disordered" evidence="1">
    <location>
        <begin position="256"/>
        <end position="282"/>
    </location>
</feature>